<sequence length="721" mass="80279">MAILSKIRERSVFLILIIGLALLAFVLDPSSIQSFFQSSKLNSIGEVNGESISREDFANEMENYKARTQGRATNQDAMNYVWDKMVGDQIYKDQLEKSGVVVGEEDVWNTIISMPYFQNDPTFKNAAGLFDEEKVKEYIASLKDNAEGAAKGSQEMNTWQNWLRNEASIRQNIEKTAFNNLVSAGLGASLKEGERDYSFNNAKVTSKYVYIPYTSIADSLITLTNSEYQTYINENAKEFEVDESRDISYVKFDIVASEEDKQAIKNDIAKYIEDHEEYNKVSKSTEKIVGLKNTQNISEFLEIAKSDLAIDDTYKFKNRLPKAISQDILNGKKGDVYGPYEENGYYKISKITGVAQLPDSVKASYITVAYQGALRSTSVKTKEQAKKSADSIFRLVKNSSKRFAEIADQVNLDGSRGKGGELGWVTKDAAYGQGFDRDFAEFLFENKKGSIDVVETQFGYQIIKVEDQKNVQTAIQLTSLAREITPSIDTENKFYLDAETFASELSKGQDISTLAKEKSYRVLPAVGLKVLDEKVPGLLNNQRQIVNWTFENETEVKDVKRFEIESGYVVAVLNAKTPKGLAPVASVINKVRPILLKRKKAKLIADKMNGSSIDEIAQNNATSVKTASSITLLSPTISGVGSEPAIVGAMMGAPEGKLINNLEGNKGVFAIQVDKVEAAPEMPNYESNRNRIASKVKGRSGQIFNSLKSSYEIEDYRSSMY</sequence>
<evidence type="ECO:0000256" key="5">
    <source>
        <dbReference type="ARBA" id="ARBA00022989"/>
    </source>
</evidence>
<dbReference type="KEGG" id="lul:LPB138_06875"/>
<dbReference type="InterPro" id="IPR027304">
    <property type="entry name" value="Trigger_fact/SurA_dom_sf"/>
</dbReference>
<dbReference type="Pfam" id="PF13616">
    <property type="entry name" value="Rotamase_3"/>
    <property type="match status" value="1"/>
</dbReference>
<keyword evidence="11" id="KW-0697">Rotamase</keyword>
<evidence type="ECO:0000256" key="9">
    <source>
        <dbReference type="ARBA" id="ARBA00040743"/>
    </source>
</evidence>
<proteinExistence type="inferred from homology"/>
<evidence type="ECO:0000256" key="4">
    <source>
        <dbReference type="ARBA" id="ARBA00022692"/>
    </source>
</evidence>
<dbReference type="Gene3D" id="3.10.50.40">
    <property type="match status" value="1"/>
</dbReference>
<feature type="domain" description="PpiC" evidence="12">
    <location>
        <begin position="358"/>
        <end position="467"/>
    </location>
</feature>
<evidence type="ECO:0000256" key="10">
    <source>
        <dbReference type="ARBA" id="ARBA00042775"/>
    </source>
</evidence>
<evidence type="ECO:0000256" key="11">
    <source>
        <dbReference type="PROSITE-ProRule" id="PRU00278"/>
    </source>
</evidence>
<dbReference type="PANTHER" id="PTHR47529">
    <property type="entry name" value="PEPTIDYL-PROLYL CIS-TRANS ISOMERASE D"/>
    <property type="match status" value="1"/>
</dbReference>
<comment type="similarity">
    <text evidence="8">Belongs to the PpiD chaperone family.</text>
</comment>
<dbReference type="GO" id="GO:0005886">
    <property type="term" value="C:plasma membrane"/>
    <property type="evidence" value="ECO:0007669"/>
    <property type="project" value="UniProtKB-SubCell"/>
</dbReference>
<keyword evidence="4" id="KW-0812">Transmembrane</keyword>
<name>A0A1D8P779_9FLAO</name>
<organism evidence="13 14">
    <name type="scientific">Urechidicola croceus</name>
    <dbReference type="NCBI Taxonomy" id="1850246"/>
    <lineage>
        <taxon>Bacteria</taxon>
        <taxon>Pseudomonadati</taxon>
        <taxon>Bacteroidota</taxon>
        <taxon>Flavobacteriia</taxon>
        <taxon>Flavobacteriales</taxon>
        <taxon>Flavobacteriaceae</taxon>
        <taxon>Urechidicola</taxon>
    </lineage>
</organism>
<evidence type="ECO:0000256" key="1">
    <source>
        <dbReference type="ARBA" id="ARBA00004382"/>
    </source>
</evidence>
<dbReference type="Pfam" id="PF13623">
    <property type="entry name" value="SurA_N_2"/>
    <property type="match status" value="1"/>
</dbReference>
<reference evidence="13 14" key="1">
    <citation type="submission" date="2016-10" db="EMBL/GenBank/DDBJ databases">
        <title>Lutibacter sp. LPB0138, isolated from marine gastropod.</title>
        <authorList>
            <person name="Kim E."/>
            <person name="Yi H."/>
        </authorList>
    </citation>
    <scope>NUCLEOTIDE SEQUENCE [LARGE SCALE GENOMIC DNA]</scope>
    <source>
        <strain evidence="13 14">LPB0138</strain>
    </source>
</reference>
<evidence type="ECO:0000313" key="14">
    <source>
        <dbReference type="Proteomes" id="UP000176050"/>
    </source>
</evidence>
<keyword evidence="5" id="KW-1133">Transmembrane helix</keyword>
<dbReference type="PANTHER" id="PTHR47529:SF1">
    <property type="entry name" value="PERIPLASMIC CHAPERONE PPID"/>
    <property type="match status" value="1"/>
</dbReference>
<keyword evidence="7" id="KW-0143">Chaperone</keyword>
<evidence type="ECO:0000256" key="8">
    <source>
        <dbReference type="ARBA" id="ARBA00038408"/>
    </source>
</evidence>
<dbReference type="STRING" id="1850246.LPB138_06875"/>
<gene>
    <name evidence="13" type="ORF">LPB138_06875</name>
</gene>
<dbReference type="Proteomes" id="UP000176050">
    <property type="component" value="Chromosome"/>
</dbReference>
<dbReference type="InterPro" id="IPR052029">
    <property type="entry name" value="PpiD_chaperone"/>
</dbReference>
<evidence type="ECO:0000256" key="3">
    <source>
        <dbReference type="ARBA" id="ARBA00022519"/>
    </source>
</evidence>
<keyword evidence="14" id="KW-1185">Reference proteome</keyword>
<evidence type="ECO:0000259" key="12">
    <source>
        <dbReference type="PROSITE" id="PS50198"/>
    </source>
</evidence>
<dbReference type="RefSeq" id="WP_070236556.1">
    <property type="nucleotide sequence ID" value="NZ_CP017478.1"/>
</dbReference>
<dbReference type="AlphaFoldDB" id="A0A1D8P779"/>
<evidence type="ECO:0000313" key="13">
    <source>
        <dbReference type="EMBL" id="AOW20413.1"/>
    </source>
</evidence>
<dbReference type="OrthoDB" id="9812372at2"/>
<keyword evidence="11" id="KW-0413">Isomerase</keyword>
<keyword evidence="6" id="KW-0472">Membrane</keyword>
<dbReference type="GO" id="GO:0003755">
    <property type="term" value="F:peptidyl-prolyl cis-trans isomerase activity"/>
    <property type="evidence" value="ECO:0007669"/>
    <property type="project" value="UniProtKB-KW"/>
</dbReference>
<dbReference type="SUPFAM" id="SSF109998">
    <property type="entry name" value="Triger factor/SurA peptide-binding domain-like"/>
    <property type="match status" value="1"/>
</dbReference>
<keyword evidence="3" id="KW-0997">Cell inner membrane</keyword>
<dbReference type="SUPFAM" id="SSF54534">
    <property type="entry name" value="FKBP-like"/>
    <property type="match status" value="1"/>
</dbReference>
<evidence type="ECO:0000256" key="7">
    <source>
        <dbReference type="ARBA" id="ARBA00023186"/>
    </source>
</evidence>
<evidence type="ECO:0000256" key="6">
    <source>
        <dbReference type="ARBA" id="ARBA00023136"/>
    </source>
</evidence>
<accession>A0A1D8P779</accession>
<comment type="subcellular location">
    <subcellularLocation>
        <location evidence="1">Cell inner membrane</location>
        <topology evidence="1">Single-pass type II membrane protein</topology>
        <orientation evidence="1">Periplasmic side</orientation>
    </subcellularLocation>
</comment>
<keyword evidence="2" id="KW-1003">Cell membrane</keyword>
<protein>
    <recommendedName>
        <fullName evidence="9">Periplasmic chaperone PpiD</fullName>
    </recommendedName>
    <alternativeName>
        <fullName evidence="10">Periplasmic folding chaperone</fullName>
    </alternativeName>
</protein>
<dbReference type="InterPro" id="IPR000297">
    <property type="entry name" value="PPIase_PpiC"/>
</dbReference>
<evidence type="ECO:0000256" key="2">
    <source>
        <dbReference type="ARBA" id="ARBA00022475"/>
    </source>
</evidence>
<dbReference type="EMBL" id="CP017478">
    <property type="protein sequence ID" value="AOW20413.1"/>
    <property type="molecule type" value="Genomic_DNA"/>
</dbReference>
<dbReference type="InterPro" id="IPR046357">
    <property type="entry name" value="PPIase_dom_sf"/>
</dbReference>
<dbReference type="PROSITE" id="PS50198">
    <property type="entry name" value="PPIC_PPIASE_2"/>
    <property type="match status" value="1"/>
</dbReference>